<accession>H2D721</accession>
<sequence>MKKKQLIIVASLLTLIAVVALGLVLLVNREKPKRTLTLETSTSIASSKAKESSSSTRKQYKDPGKAATETLEKDKNAVEDSQKEKVKQILVQLIQGVGQVSSKSDVYPSAQSNSLMSSKDSLSELWQWLHDGYQYQENETSVYYSNSGDVYQIVFILSKGEQKVAYSANYLVSTENIQLATYKEGVHD</sequence>
<feature type="region of interest" description="Disordered" evidence="1">
    <location>
        <begin position="41"/>
        <end position="79"/>
    </location>
</feature>
<evidence type="ECO:0000313" key="2">
    <source>
        <dbReference type="EMBL" id="AEX55126.1"/>
    </source>
</evidence>
<feature type="compositionally biased region" description="Basic and acidic residues" evidence="1">
    <location>
        <begin position="59"/>
        <end position="79"/>
    </location>
</feature>
<organism evidence="2">
    <name type="scientific">Streptococcus salivarius</name>
    <dbReference type="NCBI Taxonomy" id="1304"/>
    <lineage>
        <taxon>Bacteria</taxon>
        <taxon>Bacillati</taxon>
        <taxon>Bacillota</taxon>
        <taxon>Bacilli</taxon>
        <taxon>Lactobacillales</taxon>
        <taxon>Streptococcaceae</taxon>
        <taxon>Streptococcus</taxon>
    </lineage>
</organism>
<feature type="compositionally biased region" description="Low complexity" evidence="1">
    <location>
        <begin position="41"/>
        <end position="55"/>
    </location>
</feature>
<proteinExistence type="predicted"/>
<evidence type="ECO:0000256" key="1">
    <source>
        <dbReference type="SAM" id="MobiDB-lite"/>
    </source>
</evidence>
<reference evidence="2" key="1">
    <citation type="journal article" date="2012" name="Appl. Environ. Microbiol.">
        <title>Salivaricin D, a Novel Intrinsically Trypsin-Resistant Lantibiotic from Streptococcus salivarius 5M6c Isolated from a Healthy Infant.</title>
        <authorList>
            <person name="Birri D.J."/>
            <person name="Brede D.A."/>
            <person name="Nes I.F."/>
        </authorList>
    </citation>
    <scope>NUCLEOTIDE SEQUENCE</scope>
    <source>
        <strain evidence="2">5M6c</strain>
    </source>
</reference>
<dbReference type="AlphaFoldDB" id="H2D721"/>
<name>H2D721_STRSL</name>
<dbReference type="EMBL" id="JN564797">
    <property type="protein sequence ID" value="AEX55126.1"/>
    <property type="molecule type" value="Genomic_DNA"/>
</dbReference>
<protein>
    <submittedName>
        <fullName evidence="2">Uncharacterized protein</fullName>
    </submittedName>
</protein>